<evidence type="ECO:0000313" key="1">
    <source>
        <dbReference type="EMBL" id="KKM84537.1"/>
    </source>
</evidence>
<organism evidence="1">
    <name type="scientific">marine sediment metagenome</name>
    <dbReference type="NCBI Taxonomy" id="412755"/>
    <lineage>
        <taxon>unclassified sequences</taxon>
        <taxon>metagenomes</taxon>
        <taxon>ecological metagenomes</taxon>
    </lineage>
</organism>
<dbReference type="AlphaFoldDB" id="A0A0F9NTB3"/>
<proteinExistence type="predicted"/>
<sequence length="96" mass="10829">MSKLTNKSKGTTCIRCGSSDAYSAHFNGTYQHQYGKGRGIKCHDMATAEFCYVCDQLFREGTTSGFHSKDDRDAQFLRFIMLTNIRRFESGVIKVG</sequence>
<dbReference type="EMBL" id="LAZR01007552">
    <property type="protein sequence ID" value="KKM84537.1"/>
    <property type="molecule type" value="Genomic_DNA"/>
</dbReference>
<reference evidence="1" key="1">
    <citation type="journal article" date="2015" name="Nature">
        <title>Complex archaea that bridge the gap between prokaryotes and eukaryotes.</title>
        <authorList>
            <person name="Spang A."/>
            <person name="Saw J.H."/>
            <person name="Jorgensen S.L."/>
            <person name="Zaremba-Niedzwiedzka K."/>
            <person name="Martijn J."/>
            <person name="Lind A.E."/>
            <person name="van Eijk R."/>
            <person name="Schleper C."/>
            <person name="Guy L."/>
            <person name="Ettema T.J."/>
        </authorList>
    </citation>
    <scope>NUCLEOTIDE SEQUENCE</scope>
</reference>
<accession>A0A0F9NTB3</accession>
<gene>
    <name evidence="1" type="ORF">LCGC14_1298180</name>
</gene>
<dbReference type="Gene3D" id="3.30.50.20">
    <property type="entry name" value="prophage-derive protein ybcO"/>
    <property type="match status" value="1"/>
</dbReference>
<protein>
    <submittedName>
        <fullName evidence="1">Uncharacterized protein</fullName>
    </submittedName>
</protein>
<comment type="caution">
    <text evidence="1">The sequence shown here is derived from an EMBL/GenBank/DDBJ whole genome shotgun (WGS) entry which is preliminary data.</text>
</comment>
<name>A0A0F9NTB3_9ZZZZ</name>